<proteinExistence type="predicted"/>
<accession>A0A5N5FPI5</accession>
<sequence>MCDEMDFFFMEKSFQGSQYKHVNGGTKHRGGFKNRKPKIGPKGWSLKYLPELPVLCNNSRSNIMDEAQITVMRMASIAPIKYPTLPQNPRPQINVVCPGKEIPNWFSYQNEGSSVNIDLPPDWFRTGLFGFALSVVSEVSQERYDLRRVRANFIVTFMGECHELFSSMYFIPRNSQHHVHVWNEAFRSEEVGKSCSPDVYKLAKEACVVFYPVDLEE</sequence>
<protein>
    <submittedName>
        <fullName evidence="4">Protein suppressor of npr1-1</fullName>
    </submittedName>
</protein>
<dbReference type="InterPro" id="IPR045344">
    <property type="entry name" value="C-JID"/>
</dbReference>
<evidence type="ECO:0000259" key="3">
    <source>
        <dbReference type="Pfam" id="PF20160"/>
    </source>
</evidence>
<dbReference type="OrthoDB" id="1166699at2759"/>
<keyword evidence="1" id="KW-0433">Leucine-rich repeat</keyword>
<comment type="caution">
    <text evidence="4">The sequence shown here is derived from an EMBL/GenBank/DDBJ whole genome shotgun (WGS) entry which is preliminary data.</text>
</comment>
<keyword evidence="5" id="KW-1185">Reference proteome</keyword>
<keyword evidence="2" id="KW-0677">Repeat</keyword>
<evidence type="ECO:0000313" key="4">
    <source>
        <dbReference type="EMBL" id="KAB2604903.1"/>
    </source>
</evidence>
<organism evidence="4 5">
    <name type="scientific">Pyrus ussuriensis x Pyrus communis</name>
    <dbReference type="NCBI Taxonomy" id="2448454"/>
    <lineage>
        <taxon>Eukaryota</taxon>
        <taxon>Viridiplantae</taxon>
        <taxon>Streptophyta</taxon>
        <taxon>Embryophyta</taxon>
        <taxon>Tracheophyta</taxon>
        <taxon>Spermatophyta</taxon>
        <taxon>Magnoliopsida</taxon>
        <taxon>eudicotyledons</taxon>
        <taxon>Gunneridae</taxon>
        <taxon>Pentapetalae</taxon>
        <taxon>rosids</taxon>
        <taxon>fabids</taxon>
        <taxon>Rosales</taxon>
        <taxon>Rosaceae</taxon>
        <taxon>Amygdaloideae</taxon>
        <taxon>Maleae</taxon>
        <taxon>Pyrus</taxon>
    </lineage>
</organism>
<name>A0A5N5FPI5_9ROSA</name>
<reference evidence="4 5" key="2">
    <citation type="submission" date="2019-11" db="EMBL/GenBank/DDBJ databases">
        <title>A de novo genome assembly of a pear dwarfing rootstock.</title>
        <authorList>
            <person name="Wang F."/>
            <person name="Wang J."/>
            <person name="Li S."/>
            <person name="Zhang Y."/>
            <person name="Fang M."/>
            <person name="Ma L."/>
            <person name="Zhao Y."/>
            <person name="Jiang S."/>
        </authorList>
    </citation>
    <scope>NUCLEOTIDE SEQUENCE [LARGE SCALE GENOMIC DNA]</scope>
    <source>
        <strain evidence="4">S2</strain>
        <tissue evidence="4">Leaf</tissue>
    </source>
</reference>
<gene>
    <name evidence="4" type="ORF">D8674_039802</name>
</gene>
<dbReference type="Proteomes" id="UP000327157">
    <property type="component" value="Unassembled WGS sequence"/>
</dbReference>
<evidence type="ECO:0000256" key="1">
    <source>
        <dbReference type="ARBA" id="ARBA00022614"/>
    </source>
</evidence>
<evidence type="ECO:0000313" key="5">
    <source>
        <dbReference type="Proteomes" id="UP000327157"/>
    </source>
</evidence>
<reference evidence="4 5" key="1">
    <citation type="submission" date="2019-09" db="EMBL/GenBank/DDBJ databases">
        <authorList>
            <person name="Ou C."/>
        </authorList>
    </citation>
    <scope>NUCLEOTIDE SEQUENCE [LARGE SCALE GENOMIC DNA]</scope>
    <source>
        <strain evidence="4">S2</strain>
        <tissue evidence="4">Leaf</tissue>
    </source>
</reference>
<dbReference type="Pfam" id="PF20160">
    <property type="entry name" value="C-JID"/>
    <property type="match status" value="1"/>
</dbReference>
<evidence type="ECO:0000256" key="2">
    <source>
        <dbReference type="ARBA" id="ARBA00022737"/>
    </source>
</evidence>
<dbReference type="AlphaFoldDB" id="A0A5N5FPI5"/>
<dbReference type="EMBL" id="SMOL01000570">
    <property type="protein sequence ID" value="KAB2604903.1"/>
    <property type="molecule type" value="Genomic_DNA"/>
</dbReference>
<feature type="domain" description="C-JID" evidence="3">
    <location>
        <begin position="97"/>
        <end position="164"/>
    </location>
</feature>